<sequence length="189" mass="20377">MDAIIDDLFTTMLTRGHEMYGGEAVTQLQHALQCAVLARQAGASAGLVTAALLHDFGHLVADNQDMAEHGIDMMHEEVAADHLARWFGPEVTEPIRMHVAAKRYLCAVDPRYLAGLSPASVASLKVQGGPFSDAEAARFIDRPYASDAVRLRIWDDLAKDVEAVTPPIEDFRPEVEASRATPRAGSAGG</sequence>
<dbReference type="PANTHER" id="PTHR40202">
    <property type="match status" value="1"/>
</dbReference>
<dbReference type="AlphaFoldDB" id="A0A4R3M736"/>
<name>A0A4R3M736_9HYPH</name>
<dbReference type="NCBIfam" id="TIGR03276">
    <property type="entry name" value="Phn-HD"/>
    <property type="match status" value="1"/>
</dbReference>
<protein>
    <submittedName>
        <fullName evidence="2">Phosphonate degradation associated HDIG domain protein</fullName>
    </submittedName>
</protein>
<comment type="caution">
    <text evidence="2">The sequence shown here is derived from an EMBL/GenBank/DDBJ whole genome shotgun (WGS) entry which is preliminary data.</text>
</comment>
<dbReference type="CDD" id="cd00077">
    <property type="entry name" value="HDc"/>
    <property type="match status" value="1"/>
</dbReference>
<dbReference type="InterPro" id="IPR052567">
    <property type="entry name" value="OP_Dioxygenase"/>
</dbReference>
<evidence type="ECO:0000259" key="1">
    <source>
        <dbReference type="Pfam" id="PF01966"/>
    </source>
</evidence>
<evidence type="ECO:0000313" key="3">
    <source>
        <dbReference type="Proteomes" id="UP000295678"/>
    </source>
</evidence>
<dbReference type="Gene3D" id="1.10.3210.10">
    <property type="entry name" value="Hypothetical protein af1432"/>
    <property type="match status" value="1"/>
</dbReference>
<feature type="domain" description="HD" evidence="1">
    <location>
        <begin position="29"/>
        <end position="98"/>
    </location>
</feature>
<dbReference type="InterPro" id="IPR017670">
    <property type="entry name" value="Phosphonate_degrad-assoc"/>
</dbReference>
<dbReference type="SUPFAM" id="SSF109604">
    <property type="entry name" value="HD-domain/PDEase-like"/>
    <property type="match status" value="1"/>
</dbReference>
<keyword evidence="3" id="KW-1185">Reference proteome</keyword>
<gene>
    <name evidence="2" type="ORF">EDC22_10989</name>
</gene>
<dbReference type="Pfam" id="PF01966">
    <property type="entry name" value="HD"/>
    <property type="match status" value="1"/>
</dbReference>
<evidence type="ECO:0000313" key="2">
    <source>
        <dbReference type="EMBL" id="TCT08413.1"/>
    </source>
</evidence>
<proteinExistence type="predicted"/>
<dbReference type="RefSeq" id="WP_132807338.1">
    <property type="nucleotide sequence ID" value="NZ_SMAK01000009.1"/>
</dbReference>
<dbReference type="InterPro" id="IPR003607">
    <property type="entry name" value="HD/PDEase_dom"/>
</dbReference>
<dbReference type="Proteomes" id="UP000295678">
    <property type="component" value="Unassembled WGS sequence"/>
</dbReference>
<organism evidence="2 3">
    <name type="scientific">Tepidamorphus gemmatus</name>
    <dbReference type="NCBI Taxonomy" id="747076"/>
    <lineage>
        <taxon>Bacteria</taxon>
        <taxon>Pseudomonadati</taxon>
        <taxon>Pseudomonadota</taxon>
        <taxon>Alphaproteobacteria</taxon>
        <taxon>Hyphomicrobiales</taxon>
        <taxon>Tepidamorphaceae</taxon>
        <taxon>Tepidamorphus</taxon>
    </lineage>
</organism>
<accession>A0A4R3M736</accession>
<dbReference type="InterPro" id="IPR006674">
    <property type="entry name" value="HD_domain"/>
</dbReference>
<dbReference type="EMBL" id="SMAK01000009">
    <property type="protein sequence ID" value="TCT08413.1"/>
    <property type="molecule type" value="Genomic_DNA"/>
</dbReference>
<dbReference type="OrthoDB" id="823268at2"/>
<dbReference type="PANTHER" id="PTHR40202:SF1">
    <property type="entry name" value="HD DOMAIN-CONTAINING PROTEIN"/>
    <property type="match status" value="1"/>
</dbReference>
<reference evidence="2 3" key="1">
    <citation type="submission" date="2019-03" db="EMBL/GenBank/DDBJ databases">
        <title>Genomic Encyclopedia of Type Strains, Phase IV (KMG-IV): sequencing the most valuable type-strain genomes for metagenomic binning, comparative biology and taxonomic classification.</title>
        <authorList>
            <person name="Goeker M."/>
        </authorList>
    </citation>
    <scope>NUCLEOTIDE SEQUENCE [LARGE SCALE GENOMIC DNA]</scope>
    <source>
        <strain evidence="2 3">DSM 19345</strain>
    </source>
</reference>